<dbReference type="AlphaFoldDB" id="A0A6G0VXZ2"/>
<dbReference type="Proteomes" id="UP000478052">
    <property type="component" value="Unassembled WGS sequence"/>
</dbReference>
<keyword evidence="1" id="KW-0808">Transferase</keyword>
<keyword evidence="1" id="KW-0548">Nucleotidyltransferase</keyword>
<organism evidence="1 2">
    <name type="scientific">Aphis craccivora</name>
    <name type="common">Cowpea aphid</name>
    <dbReference type="NCBI Taxonomy" id="307492"/>
    <lineage>
        <taxon>Eukaryota</taxon>
        <taxon>Metazoa</taxon>
        <taxon>Ecdysozoa</taxon>
        <taxon>Arthropoda</taxon>
        <taxon>Hexapoda</taxon>
        <taxon>Insecta</taxon>
        <taxon>Pterygota</taxon>
        <taxon>Neoptera</taxon>
        <taxon>Paraneoptera</taxon>
        <taxon>Hemiptera</taxon>
        <taxon>Sternorrhyncha</taxon>
        <taxon>Aphidomorpha</taxon>
        <taxon>Aphidoidea</taxon>
        <taxon>Aphididae</taxon>
        <taxon>Aphidini</taxon>
        <taxon>Aphis</taxon>
        <taxon>Aphis</taxon>
    </lineage>
</organism>
<accession>A0A6G0VXZ2</accession>
<keyword evidence="1" id="KW-0695">RNA-directed DNA polymerase</keyword>
<evidence type="ECO:0000313" key="2">
    <source>
        <dbReference type="Proteomes" id="UP000478052"/>
    </source>
</evidence>
<dbReference type="EMBL" id="VUJU01010590">
    <property type="protein sequence ID" value="KAF0713699.1"/>
    <property type="molecule type" value="Genomic_DNA"/>
</dbReference>
<dbReference type="OrthoDB" id="1300314at2759"/>
<keyword evidence="2" id="KW-1185">Reference proteome</keyword>
<sequence length="492" mass="56915">MSRIPILKDNFLKPINNFSNFESKSDSDDSEEEYENNYDQHKSETSILVEWAIVHNVSNNTFSELLNILKEHKCFSNFPVDARTLYQTHSNIFYNLFVQVKTVPPGIHLYFGISSGIKIYTDKDFPDETIKLVIGVDGLPLAKISEFMPFGVSPVKSYLLKIKGHTGFYSCTRCAVQGEYLLRRVCLSKLDCPKKTHEDFINHIQEHYHMSENITEIINNSGVNIVDIFALDYMHLVCLGDVKTSYIMEGNCTPRGFDELDRWKATEFRQFLLDSERIDECIDFTMIYDIFLSPKLSHLSNLAKSLMIDFVKDFGSLNNVHGVWTNTFNRRLLEIWLCLDQIKNDKEGPLLNGTSFPQYRVLVLDKLIIKIHSDADSFVGIYVNGQLSIVKIVNICFNIHTSTETSLENMLCQQLTKVPNMWSIVHFEQNNSVEVEPTYWINGDNCDWPKNNYGASKLRDSRVKPNDFEFYYYRVRVFSTNINSLLEAKEKC</sequence>
<protein>
    <submittedName>
        <fullName evidence="1">Reverse transcriptase domain-containing protein</fullName>
    </submittedName>
</protein>
<dbReference type="PANTHER" id="PTHR33053:SF26">
    <property type="entry name" value="TRANSPOSASE DOMAIN-CONTAINING PROTEIN"/>
    <property type="match status" value="1"/>
</dbReference>
<dbReference type="PANTHER" id="PTHR33053">
    <property type="entry name" value="PROTEIN, PUTATIVE-RELATED"/>
    <property type="match status" value="1"/>
</dbReference>
<reference evidence="1 2" key="1">
    <citation type="submission" date="2019-08" db="EMBL/GenBank/DDBJ databases">
        <title>Whole genome of Aphis craccivora.</title>
        <authorList>
            <person name="Voronova N.V."/>
            <person name="Shulinski R.S."/>
            <person name="Bandarenka Y.V."/>
            <person name="Zhorov D.G."/>
            <person name="Warner D."/>
        </authorList>
    </citation>
    <scope>NUCLEOTIDE SEQUENCE [LARGE SCALE GENOMIC DNA]</scope>
    <source>
        <strain evidence="1">180601</strain>
        <tissue evidence="1">Whole Body</tissue>
    </source>
</reference>
<gene>
    <name evidence="1" type="ORF">FWK35_00031363</name>
</gene>
<dbReference type="GO" id="GO:0003964">
    <property type="term" value="F:RNA-directed DNA polymerase activity"/>
    <property type="evidence" value="ECO:0007669"/>
    <property type="project" value="UniProtKB-KW"/>
</dbReference>
<evidence type="ECO:0000313" key="1">
    <source>
        <dbReference type="EMBL" id="KAF0713699.1"/>
    </source>
</evidence>
<comment type="caution">
    <text evidence="1">The sequence shown here is derived from an EMBL/GenBank/DDBJ whole genome shotgun (WGS) entry which is preliminary data.</text>
</comment>
<name>A0A6G0VXZ2_APHCR</name>
<proteinExistence type="predicted"/>